<dbReference type="Proteomes" id="UP001186104">
    <property type="component" value="Unassembled WGS sequence"/>
</dbReference>
<feature type="compositionally biased region" description="Acidic residues" evidence="1">
    <location>
        <begin position="280"/>
        <end position="291"/>
    </location>
</feature>
<organism evidence="3 4">
    <name type="scientific">Rhodococcus cerastii</name>
    <dbReference type="NCBI Taxonomy" id="908616"/>
    <lineage>
        <taxon>Bacteria</taxon>
        <taxon>Bacillati</taxon>
        <taxon>Actinomycetota</taxon>
        <taxon>Actinomycetes</taxon>
        <taxon>Mycobacteriales</taxon>
        <taxon>Nocardiaceae</taxon>
        <taxon>Rhodococcus</taxon>
    </lineage>
</organism>
<name>A0ABU4CY18_9NOCA</name>
<feature type="compositionally biased region" description="Basic and acidic residues" evidence="1">
    <location>
        <begin position="397"/>
        <end position="406"/>
    </location>
</feature>
<comment type="caution">
    <text evidence="3">The sequence shown here is derived from an EMBL/GenBank/DDBJ whole genome shotgun (WGS) entry which is preliminary data.</text>
</comment>
<keyword evidence="4" id="KW-1185">Reference proteome</keyword>
<feature type="domain" description="HNH nuclease" evidence="2">
    <location>
        <begin position="517"/>
        <end position="569"/>
    </location>
</feature>
<protein>
    <submittedName>
        <fullName evidence="3">DUF222 domain-containing protein</fullName>
    </submittedName>
</protein>
<evidence type="ECO:0000313" key="3">
    <source>
        <dbReference type="EMBL" id="MDV6302363.1"/>
    </source>
</evidence>
<dbReference type="EMBL" id="JAWLKF010000003">
    <property type="protein sequence ID" value="MDV6302363.1"/>
    <property type="molecule type" value="Genomic_DNA"/>
</dbReference>
<dbReference type="Pfam" id="PF02720">
    <property type="entry name" value="DUF222"/>
    <property type="match status" value="2"/>
</dbReference>
<feature type="compositionally biased region" description="Low complexity" evidence="1">
    <location>
        <begin position="305"/>
        <end position="315"/>
    </location>
</feature>
<reference evidence="3 4" key="1">
    <citation type="submission" date="2023-10" db="EMBL/GenBank/DDBJ databases">
        <title>Development of a sustainable strategy for remediation of hydrocarbon-contaminated territories based on the waste exchange concept.</title>
        <authorList>
            <person name="Krivoruchko A."/>
        </authorList>
    </citation>
    <scope>NUCLEOTIDE SEQUENCE [LARGE SCALE GENOMIC DNA]</scope>
    <source>
        <strain evidence="3 4">IEGM 1327</strain>
    </source>
</reference>
<feature type="region of interest" description="Disordered" evidence="1">
    <location>
        <begin position="198"/>
        <end position="225"/>
    </location>
</feature>
<evidence type="ECO:0000259" key="2">
    <source>
        <dbReference type="SMART" id="SM00507"/>
    </source>
</evidence>
<dbReference type="CDD" id="cd00085">
    <property type="entry name" value="HNHc"/>
    <property type="match status" value="1"/>
</dbReference>
<dbReference type="RefSeq" id="WP_317532706.1">
    <property type="nucleotide sequence ID" value="NZ_JAWLKF010000003.1"/>
</dbReference>
<feature type="region of interest" description="Disordered" evidence="1">
    <location>
        <begin position="369"/>
        <end position="424"/>
    </location>
</feature>
<feature type="region of interest" description="Disordered" evidence="1">
    <location>
        <begin position="262"/>
        <end position="331"/>
    </location>
</feature>
<accession>A0ABU4CY18</accession>
<proteinExistence type="predicted"/>
<evidence type="ECO:0000313" key="4">
    <source>
        <dbReference type="Proteomes" id="UP001186104"/>
    </source>
</evidence>
<gene>
    <name evidence="3" type="ORF">R3P93_07300</name>
</gene>
<feature type="region of interest" description="Disordered" evidence="1">
    <location>
        <begin position="614"/>
        <end position="637"/>
    </location>
</feature>
<evidence type="ECO:0000256" key="1">
    <source>
        <dbReference type="SAM" id="MobiDB-lite"/>
    </source>
</evidence>
<dbReference type="SMART" id="SM00507">
    <property type="entry name" value="HNHc"/>
    <property type="match status" value="1"/>
</dbReference>
<dbReference type="InterPro" id="IPR003870">
    <property type="entry name" value="DUF222"/>
</dbReference>
<sequence length="637" mass="68305">MLSGDGGSGVDGIDTVPPTLDVSDPELSELISAVESAVAGLAGQASVAWSNPDRRAVIQRMEMLTRSLTAYSYTWLNELIAQHGLDVYPGSVPSSVAWMLRITPRAAGARVRLAAELGDRTAFSGEVLAPLLPRTAQALRAGLLDAKHVQMIREFFRHLPSSVDPQTRDLAEQQLVEQAVKLRPDDFAPVVACLDAMVNPDGDHDDDDDDDDDDGNPPKPRKRRDAFFYLGEQGVDGMSEGKFCVDPELRAYLEALFSKAAKPGMYNPADPTSIVHDENGSDEDDQTSGEDADARPQPGTTPREAGASDAGSGDSNSETPPLPERKDRWRSDAGLWDDGPCGCDGHCGDGPCGHDECGGGIECGCGTGSDDTSPDGTSSDDTSSDGPAARRTAAGHGDTESSEARADAAASTREAAVQRDIRTQNERRHDALKLALRHTLASGTLGTHRGLPVTAIVTMTLKDLEAGCGYAKTATGSRVSIRDAIRMASHAHHYLTIFDDDGRALYLGRSKRIASADQRIVLIARDRGCSFPSCTRPATWCQAHHLTDWIDGGNTDIDGLTFGCDMHHALVGTGPGKWATTKTGAEHRYPGRTLWHPPAGMDPRRRGLINHAHHPEEVLYPPDQHDDTGDEEPRQPA</sequence>
<dbReference type="InterPro" id="IPR003615">
    <property type="entry name" value="HNH_nuc"/>
</dbReference>
<feature type="compositionally biased region" description="Acidic residues" evidence="1">
    <location>
        <begin position="203"/>
        <end position="215"/>
    </location>
</feature>
<feature type="compositionally biased region" description="Low complexity" evidence="1">
    <location>
        <begin position="369"/>
        <end position="387"/>
    </location>
</feature>